<dbReference type="AlphaFoldDB" id="A0A0N9MHY1"/>
<dbReference type="SUPFAM" id="SSF88874">
    <property type="entry name" value="Receptor-binding domain of short tail fibre protein gp12"/>
    <property type="match status" value="1"/>
</dbReference>
<feature type="domain" description="Phage tail fibre protein N-terminal" evidence="2">
    <location>
        <begin position="6"/>
        <end position="152"/>
    </location>
</feature>
<name>A0A0N9MHY1_PSEPU</name>
<dbReference type="Pfam" id="PF12571">
    <property type="entry name" value="Phage_tail_fib"/>
    <property type="match status" value="1"/>
</dbReference>
<reference evidence="3" key="2">
    <citation type="submission" date="2015-01" db="EMBL/GenBank/DDBJ databases">
        <authorList>
            <person name="Xiang T."/>
            <person name="Song Y."/>
            <person name="Huang L."/>
            <person name="Wang B."/>
            <person name="Wu P."/>
        </authorList>
    </citation>
    <scope>NUCLEOTIDE SEQUENCE</scope>
    <source>
        <strain evidence="3">RW10S2</strain>
    </source>
</reference>
<dbReference type="InterPro" id="IPR011083">
    <property type="entry name" value="Phage_tail_collar_dom"/>
</dbReference>
<dbReference type="PANTHER" id="PTHR35191:SF1">
    <property type="entry name" value="PROPHAGE SIDE TAIL FIBER PROTEIN HOMOLOG STFQ-RELATED"/>
    <property type="match status" value="1"/>
</dbReference>
<dbReference type="CDD" id="cd19958">
    <property type="entry name" value="pyocin_knob"/>
    <property type="match status" value="1"/>
</dbReference>
<evidence type="ECO:0000259" key="1">
    <source>
        <dbReference type="Pfam" id="PF07484"/>
    </source>
</evidence>
<dbReference type="InterPro" id="IPR051934">
    <property type="entry name" value="Phage_Tail_Fiber_Structural"/>
</dbReference>
<evidence type="ECO:0000313" key="3">
    <source>
        <dbReference type="EMBL" id="ALG76572.1"/>
    </source>
</evidence>
<dbReference type="EMBL" id="KP698093">
    <property type="protein sequence ID" value="ALG76572.1"/>
    <property type="molecule type" value="Genomic_DNA"/>
</dbReference>
<dbReference type="Gene3D" id="3.90.1340.10">
    <property type="entry name" value="Phage tail collar domain"/>
    <property type="match status" value="1"/>
</dbReference>
<dbReference type="InterPro" id="IPR037053">
    <property type="entry name" value="Phage_tail_collar_dom_sf"/>
</dbReference>
<dbReference type="InterPro" id="IPR022225">
    <property type="entry name" value="Phage_tail_fibre_N"/>
</dbReference>
<protein>
    <submittedName>
        <fullName evidence="3">Uncharacterized protein</fullName>
    </submittedName>
</protein>
<reference evidence="3" key="1">
    <citation type="journal article" date="2015" name="Genome Biol. Evol.">
        <title>Different Ancestries of R Tailocins in Rhizospheric Pseudomonas Isolates.</title>
        <authorList>
            <person name="Ghequire M.G."/>
            <person name="Dillen Y."/>
            <person name="Lambrichts I."/>
            <person name="Proost P."/>
            <person name="Wattiez R."/>
            <person name="De Mot R."/>
        </authorList>
    </citation>
    <scope>NUCLEOTIDE SEQUENCE</scope>
    <source>
        <strain evidence="3">RW10S2</strain>
    </source>
</reference>
<dbReference type="Pfam" id="PF07484">
    <property type="entry name" value="Collar"/>
    <property type="match status" value="1"/>
</dbReference>
<dbReference type="PANTHER" id="PTHR35191">
    <property type="entry name" value="PROPHAGE SIDE TAIL FIBER PROTEIN HOMOLOG STFQ-RELATED"/>
    <property type="match status" value="1"/>
</dbReference>
<evidence type="ECO:0000259" key="2">
    <source>
        <dbReference type="Pfam" id="PF12571"/>
    </source>
</evidence>
<feature type="domain" description="Phage tail collar" evidence="1">
    <location>
        <begin position="557"/>
        <end position="614"/>
    </location>
</feature>
<proteinExistence type="predicted"/>
<accession>A0A0N9MHY1</accession>
<sequence length="748" mass="77347">MVDQTSQFYAILTNVGAAKQANADALGIPWKITQMGVGDANGTDPTPNATQTSLINEWRRAPLNQLKVDDKNSAVIVAEQVIPAEVGGRWIREIALYDADGDMIAVANCAPTYKPLLSQGSGRTQVVRMNLIVSSASNVQLKIDPAVVLATREWVTEELARQDFKHSVLVATTGPITLSGVQTIDGVALTVGARVLVKDQAAAKNNGLYVVAGGAWTRCRDADTDAKVTPGMLVPVEKGQINGDTSWQLVSDGPVNLDVSTQVYEMAFGPTGVVAGTYRSVSVDKYGRVIAASNPTTVAGYGLLDVYTKPQVDAAFSLKADLNSPSLVGTPSAPTAAKGTNNQQLATTAFVQGAVAAVVDSAPEALNTLQELAKALANDPDFATTMTTELAAKQARSEILTGLSALTISPDKFIYSTGVDSFSLASLSPFVRDLLGSIDAVAVRANVGAAATVHGHGVNDVAGLSEALNAARGLAQGIENQDPNLASDHVIVTNHINTPNPLYYWHITTTFYGLVATTSNRAQLAIQYNDGNAVYARSAYAGQWTNWARLDTGVPAGTVIYTAGSAAPPGFLKANGAAVGRAAYAELYAQIGTNYGAGDGVTTFNVPDLRAEFIRGLDDGRGVDSARLRGSVQMSQNLAHSHAVTVAASGSHTHNLSAVASSAGAHSHAAGIGGFGNIAVGSAANSIAGNDSGVAAWQPLNLSAGEHTHSVSGTALGSGDHSHLVTVAADGGSEGRPRNIALLACIKY</sequence>
<organism evidence="3">
    <name type="scientific">Pseudomonas putida</name>
    <name type="common">Arthrobacter siderocapsulatus</name>
    <dbReference type="NCBI Taxonomy" id="303"/>
    <lineage>
        <taxon>Bacteria</taxon>
        <taxon>Pseudomonadati</taxon>
        <taxon>Pseudomonadota</taxon>
        <taxon>Gammaproteobacteria</taxon>
        <taxon>Pseudomonadales</taxon>
        <taxon>Pseudomonadaceae</taxon>
        <taxon>Pseudomonas</taxon>
    </lineage>
</organism>